<dbReference type="GO" id="GO:0030976">
    <property type="term" value="F:thiamine pyrophosphate binding"/>
    <property type="evidence" value="ECO:0007669"/>
    <property type="project" value="InterPro"/>
</dbReference>
<sequence>MPVEFSKFAEVCGCKGFRVEEPNDLRDLLSKALSTKGPVVVDVVTSADQLPLF</sequence>
<gene>
    <name evidence="2" type="ORF">EYH45_04110</name>
</gene>
<dbReference type="AlphaFoldDB" id="A0A833E9Z6"/>
<dbReference type="Proteomes" id="UP000608579">
    <property type="component" value="Unassembled WGS sequence"/>
</dbReference>
<organism evidence="2 3">
    <name type="scientific">Caldiarchaeum subterraneum</name>
    <dbReference type="NCBI Taxonomy" id="311458"/>
    <lineage>
        <taxon>Archaea</taxon>
        <taxon>Nitrososphaerota</taxon>
        <taxon>Candidatus Caldarchaeales</taxon>
        <taxon>Candidatus Caldarchaeaceae</taxon>
        <taxon>Candidatus Caldarchaeum</taxon>
    </lineage>
</organism>
<reference evidence="2" key="1">
    <citation type="journal article" date="2020" name="ISME J.">
        <title>Gammaproteobacteria mediating utilization of methyl-, sulfur- and petroleum organic compounds in deep ocean hydrothermal plumes.</title>
        <authorList>
            <person name="Zhou Z."/>
            <person name="Liu Y."/>
            <person name="Pan J."/>
            <person name="Cron B.R."/>
            <person name="Toner B.M."/>
            <person name="Anantharaman K."/>
            <person name="Breier J.A."/>
            <person name="Dick G.J."/>
            <person name="Li M."/>
        </authorList>
    </citation>
    <scope>NUCLEOTIDE SEQUENCE</scope>
    <source>
        <strain evidence="2">SZUA-1515</strain>
    </source>
</reference>
<dbReference type="Pfam" id="PF02775">
    <property type="entry name" value="TPP_enzyme_C"/>
    <property type="match status" value="1"/>
</dbReference>
<dbReference type="Gene3D" id="3.40.50.970">
    <property type="match status" value="1"/>
</dbReference>
<accession>A0A833E9Z6</accession>
<evidence type="ECO:0000313" key="2">
    <source>
        <dbReference type="EMBL" id="HIQ29729.1"/>
    </source>
</evidence>
<evidence type="ECO:0000259" key="1">
    <source>
        <dbReference type="Pfam" id="PF02775"/>
    </source>
</evidence>
<dbReference type="InterPro" id="IPR011766">
    <property type="entry name" value="TPP_enzyme_TPP-bd"/>
</dbReference>
<feature type="domain" description="Thiamine pyrophosphate enzyme TPP-binding" evidence="1">
    <location>
        <begin position="2"/>
        <end position="43"/>
    </location>
</feature>
<proteinExistence type="predicted"/>
<dbReference type="GO" id="GO:0044272">
    <property type="term" value="P:sulfur compound biosynthetic process"/>
    <property type="evidence" value="ECO:0007669"/>
    <property type="project" value="UniProtKB-ARBA"/>
</dbReference>
<dbReference type="InterPro" id="IPR029061">
    <property type="entry name" value="THDP-binding"/>
</dbReference>
<protein>
    <recommendedName>
        <fullName evidence="1">Thiamine pyrophosphate enzyme TPP-binding domain-containing protein</fullName>
    </recommendedName>
</protein>
<comment type="caution">
    <text evidence="2">The sequence shown here is derived from an EMBL/GenBank/DDBJ whole genome shotgun (WGS) entry which is preliminary data.</text>
</comment>
<evidence type="ECO:0000313" key="3">
    <source>
        <dbReference type="Proteomes" id="UP000608579"/>
    </source>
</evidence>
<name>A0A833E9Z6_CALS0</name>
<dbReference type="EMBL" id="DQVM01000078">
    <property type="protein sequence ID" value="HIQ29729.1"/>
    <property type="molecule type" value="Genomic_DNA"/>
</dbReference>
<dbReference type="SUPFAM" id="SSF52518">
    <property type="entry name" value="Thiamin diphosphate-binding fold (THDP-binding)"/>
    <property type="match status" value="1"/>
</dbReference>
<dbReference type="GO" id="GO:0003824">
    <property type="term" value="F:catalytic activity"/>
    <property type="evidence" value="ECO:0007669"/>
    <property type="project" value="InterPro"/>
</dbReference>
<dbReference type="GO" id="GO:0006082">
    <property type="term" value="P:organic acid metabolic process"/>
    <property type="evidence" value="ECO:0007669"/>
    <property type="project" value="UniProtKB-ARBA"/>
</dbReference>